<reference evidence="9" key="1">
    <citation type="submission" date="2022-07" db="EMBL/GenBank/DDBJ databases">
        <title>Fungi with potential for degradation of polypropylene.</title>
        <authorList>
            <person name="Gostincar C."/>
        </authorList>
    </citation>
    <scope>NUCLEOTIDE SEQUENCE</scope>
    <source>
        <strain evidence="9">EXF-13308</strain>
    </source>
</reference>
<evidence type="ECO:0000313" key="10">
    <source>
        <dbReference type="Proteomes" id="UP001174694"/>
    </source>
</evidence>
<feature type="transmembrane region" description="Helical" evidence="7">
    <location>
        <begin position="53"/>
        <end position="73"/>
    </location>
</feature>
<dbReference type="FunFam" id="1.20.1250.20:FF:000196">
    <property type="entry name" value="MFS toxin efflux pump (AflT)"/>
    <property type="match status" value="1"/>
</dbReference>
<dbReference type="AlphaFoldDB" id="A0AA38RED2"/>
<protein>
    <submittedName>
        <fullName evidence="9">MFS general substrate transporter</fullName>
    </submittedName>
</protein>
<keyword evidence="5 7" id="KW-1133">Transmembrane helix</keyword>
<evidence type="ECO:0000256" key="3">
    <source>
        <dbReference type="ARBA" id="ARBA00022448"/>
    </source>
</evidence>
<feature type="transmembrane region" description="Helical" evidence="7">
    <location>
        <begin position="447"/>
        <end position="466"/>
    </location>
</feature>
<evidence type="ECO:0000256" key="1">
    <source>
        <dbReference type="ARBA" id="ARBA00004141"/>
    </source>
</evidence>
<comment type="caution">
    <text evidence="9">The sequence shown here is derived from an EMBL/GenBank/DDBJ whole genome shotgun (WGS) entry which is preliminary data.</text>
</comment>
<accession>A0AA38RED2</accession>
<organism evidence="9 10">
    <name type="scientific">Pleurostoma richardsiae</name>
    <dbReference type="NCBI Taxonomy" id="41990"/>
    <lineage>
        <taxon>Eukaryota</taxon>
        <taxon>Fungi</taxon>
        <taxon>Dikarya</taxon>
        <taxon>Ascomycota</taxon>
        <taxon>Pezizomycotina</taxon>
        <taxon>Sordariomycetes</taxon>
        <taxon>Sordariomycetidae</taxon>
        <taxon>Calosphaeriales</taxon>
        <taxon>Pleurostomataceae</taxon>
        <taxon>Pleurostoma</taxon>
    </lineage>
</organism>
<dbReference type="GO" id="GO:0005886">
    <property type="term" value="C:plasma membrane"/>
    <property type="evidence" value="ECO:0007669"/>
    <property type="project" value="TreeGrafter"/>
</dbReference>
<feature type="transmembrane region" description="Helical" evidence="7">
    <location>
        <begin position="342"/>
        <end position="362"/>
    </location>
</feature>
<feature type="transmembrane region" description="Helical" evidence="7">
    <location>
        <begin position="111"/>
        <end position="130"/>
    </location>
</feature>
<dbReference type="EMBL" id="JANBVO010000017">
    <property type="protein sequence ID" value="KAJ9144167.1"/>
    <property type="molecule type" value="Genomic_DNA"/>
</dbReference>
<feature type="domain" description="Major facilitator superfamily (MFS) profile" evidence="8">
    <location>
        <begin position="1"/>
        <end position="470"/>
    </location>
</feature>
<keyword evidence="3" id="KW-0813">Transport</keyword>
<dbReference type="PANTHER" id="PTHR23501:SF193">
    <property type="entry name" value="MULTIDRUG TRANSPORTER, PUTATIVE (AFU_ORTHOLOGUE AFUA_8G00940)-RELATED"/>
    <property type="match status" value="1"/>
</dbReference>
<evidence type="ECO:0000256" key="7">
    <source>
        <dbReference type="SAM" id="Phobius"/>
    </source>
</evidence>
<dbReference type="Pfam" id="PF07690">
    <property type="entry name" value="MFS_1"/>
    <property type="match status" value="1"/>
</dbReference>
<dbReference type="PROSITE" id="PS50850">
    <property type="entry name" value="MFS"/>
    <property type="match status" value="1"/>
</dbReference>
<evidence type="ECO:0000313" key="9">
    <source>
        <dbReference type="EMBL" id="KAJ9144167.1"/>
    </source>
</evidence>
<keyword evidence="6 7" id="KW-0472">Membrane</keyword>
<evidence type="ECO:0000256" key="2">
    <source>
        <dbReference type="ARBA" id="ARBA00007520"/>
    </source>
</evidence>
<sequence length="488" mass="52551">MLDNTILATAIPYITDEFHSLLDVGWYGSAYQLSSAALQPFTGKVYAKLNSKWSFITCLVLFELGSVICGAANSLVMLIVGRAVAGLGGSGLINGALVIFNSCIPPQRQPVGQLGIAFGPLIGGAFTEYVTWRWCFYINLPLGGLVAAGVVFIQLPDRIAKQSWRVVVRSAVIQFDLVGLVLFAPATIQFFLALQYGGNQFAWDSSQIIGLFCGSGVNLIVWLAWDYYQGDDAMVPFSMMRKRVVWVSCLAASFLGSTIFVMAYYLPIYFQVVRDARPFMSGVDVLPNIIAQLIFGIVAGVLIEKIGYYTPFLLIGAALNAIGCGLTGLVSPHTPTGPWVGYQIIFGVGRGLASSVSLLAVANGLPNHQIPEAMSILMFMQNFLGATTIAISQTIFTNGLVNLIPKYASSVDPHVVINAGSSAVREVVPSGMIAGVLKAYASSLDRIFYFTAGLSVPSFMLAWLLGWQDIRLKPEKEATESSPEGTEK</sequence>
<proteinExistence type="inferred from homology"/>
<dbReference type="Proteomes" id="UP001174694">
    <property type="component" value="Unassembled WGS sequence"/>
</dbReference>
<feature type="transmembrane region" description="Helical" evidence="7">
    <location>
        <begin position="310"/>
        <end position="330"/>
    </location>
</feature>
<feature type="transmembrane region" description="Helical" evidence="7">
    <location>
        <begin position="245"/>
        <end position="265"/>
    </location>
</feature>
<keyword evidence="4 7" id="KW-0812">Transmembrane</keyword>
<dbReference type="InterPro" id="IPR011701">
    <property type="entry name" value="MFS"/>
</dbReference>
<evidence type="ECO:0000259" key="8">
    <source>
        <dbReference type="PROSITE" id="PS50850"/>
    </source>
</evidence>
<gene>
    <name evidence="9" type="ORF">NKR23_g6078</name>
</gene>
<dbReference type="Gene3D" id="1.20.1250.20">
    <property type="entry name" value="MFS general substrate transporter like domains"/>
    <property type="match status" value="2"/>
</dbReference>
<evidence type="ECO:0000256" key="6">
    <source>
        <dbReference type="ARBA" id="ARBA00023136"/>
    </source>
</evidence>
<feature type="transmembrane region" description="Helical" evidence="7">
    <location>
        <begin position="79"/>
        <end position="99"/>
    </location>
</feature>
<dbReference type="InterPro" id="IPR036259">
    <property type="entry name" value="MFS_trans_sf"/>
</dbReference>
<name>A0AA38RED2_9PEZI</name>
<evidence type="ECO:0000256" key="4">
    <source>
        <dbReference type="ARBA" id="ARBA00022692"/>
    </source>
</evidence>
<keyword evidence="10" id="KW-1185">Reference proteome</keyword>
<feature type="transmembrane region" description="Helical" evidence="7">
    <location>
        <begin position="175"/>
        <end position="196"/>
    </location>
</feature>
<feature type="transmembrane region" description="Helical" evidence="7">
    <location>
        <begin position="208"/>
        <end position="225"/>
    </location>
</feature>
<dbReference type="InterPro" id="IPR020846">
    <property type="entry name" value="MFS_dom"/>
</dbReference>
<evidence type="ECO:0000256" key="5">
    <source>
        <dbReference type="ARBA" id="ARBA00022989"/>
    </source>
</evidence>
<dbReference type="PANTHER" id="PTHR23501">
    <property type="entry name" value="MAJOR FACILITATOR SUPERFAMILY"/>
    <property type="match status" value="1"/>
</dbReference>
<dbReference type="GO" id="GO:0022857">
    <property type="term" value="F:transmembrane transporter activity"/>
    <property type="evidence" value="ECO:0007669"/>
    <property type="project" value="InterPro"/>
</dbReference>
<dbReference type="SUPFAM" id="SSF103473">
    <property type="entry name" value="MFS general substrate transporter"/>
    <property type="match status" value="1"/>
</dbReference>
<feature type="transmembrane region" description="Helical" evidence="7">
    <location>
        <begin position="136"/>
        <end position="155"/>
    </location>
</feature>
<feature type="transmembrane region" description="Helical" evidence="7">
    <location>
        <begin position="285"/>
        <end position="303"/>
    </location>
</feature>
<comment type="similarity">
    <text evidence="2">Belongs to the major facilitator superfamily. TCR/Tet family.</text>
</comment>
<comment type="subcellular location">
    <subcellularLocation>
        <location evidence="1">Membrane</location>
        <topology evidence="1">Multi-pass membrane protein</topology>
    </subcellularLocation>
</comment>
<feature type="transmembrane region" description="Helical" evidence="7">
    <location>
        <begin position="374"/>
        <end position="396"/>
    </location>
</feature>
<dbReference type="CDD" id="cd17502">
    <property type="entry name" value="MFS_Azr1_MDR_like"/>
    <property type="match status" value="1"/>
</dbReference>